<dbReference type="PANTHER" id="PTHR42870">
    <property type="entry name" value="ACETYL-COA C-ACETYLTRANSFERASE"/>
    <property type="match status" value="1"/>
</dbReference>
<dbReference type="AlphaFoldDB" id="A0A8J3GHD0"/>
<organism evidence="2 3">
    <name type="scientific">Limoniibacter endophyticus</name>
    <dbReference type="NCBI Taxonomy" id="1565040"/>
    <lineage>
        <taxon>Bacteria</taxon>
        <taxon>Pseudomonadati</taxon>
        <taxon>Pseudomonadota</taxon>
        <taxon>Alphaproteobacteria</taxon>
        <taxon>Hyphomicrobiales</taxon>
        <taxon>Bartonellaceae</taxon>
        <taxon>Limoniibacter</taxon>
    </lineage>
</organism>
<dbReference type="Proteomes" id="UP000641137">
    <property type="component" value="Unassembled WGS sequence"/>
</dbReference>
<dbReference type="Pfam" id="PF22691">
    <property type="entry name" value="Thiolase_C_1"/>
    <property type="match status" value="1"/>
</dbReference>
<dbReference type="SUPFAM" id="SSF53901">
    <property type="entry name" value="Thiolase-like"/>
    <property type="match status" value="2"/>
</dbReference>
<dbReference type="InterPro" id="IPR016039">
    <property type="entry name" value="Thiolase-like"/>
</dbReference>
<reference evidence="2" key="1">
    <citation type="journal article" date="2014" name="Int. J. Syst. Evol. Microbiol.">
        <title>Complete genome sequence of Corynebacterium casei LMG S-19264T (=DSM 44701T), isolated from a smear-ripened cheese.</title>
        <authorList>
            <consortium name="US DOE Joint Genome Institute (JGI-PGF)"/>
            <person name="Walter F."/>
            <person name="Albersmeier A."/>
            <person name="Kalinowski J."/>
            <person name="Ruckert C."/>
        </authorList>
    </citation>
    <scope>NUCLEOTIDE SEQUENCE</scope>
    <source>
        <strain evidence="2">KCTC 42097</strain>
    </source>
</reference>
<proteinExistence type="predicted"/>
<name>A0A8J3GHD0_9HYPH</name>
<protein>
    <recommendedName>
        <fullName evidence="1">Thiolase C-terminal domain-containing protein</fullName>
    </recommendedName>
</protein>
<comment type="caution">
    <text evidence="2">The sequence shown here is derived from an EMBL/GenBank/DDBJ whole genome shotgun (WGS) entry which is preliminary data.</text>
</comment>
<dbReference type="Gene3D" id="3.40.47.10">
    <property type="match status" value="1"/>
</dbReference>
<gene>
    <name evidence="2" type="ORF">GCM10010136_29880</name>
</gene>
<evidence type="ECO:0000313" key="3">
    <source>
        <dbReference type="Proteomes" id="UP000641137"/>
    </source>
</evidence>
<dbReference type="GO" id="GO:0003988">
    <property type="term" value="F:acetyl-CoA C-acyltransferase activity"/>
    <property type="evidence" value="ECO:0007669"/>
    <property type="project" value="UniProtKB-ARBA"/>
</dbReference>
<feature type="domain" description="Thiolase C-terminal" evidence="1">
    <location>
        <begin position="249"/>
        <end position="357"/>
    </location>
</feature>
<accession>A0A8J3GHD0</accession>
<dbReference type="RefSeq" id="WP_189491877.1">
    <property type="nucleotide sequence ID" value="NZ_BMZO01000010.1"/>
</dbReference>
<keyword evidence="3" id="KW-1185">Reference proteome</keyword>
<evidence type="ECO:0000313" key="2">
    <source>
        <dbReference type="EMBL" id="GHC78164.1"/>
    </source>
</evidence>
<dbReference type="InterPro" id="IPR055140">
    <property type="entry name" value="Thiolase_C_2"/>
</dbReference>
<reference evidence="2" key="2">
    <citation type="submission" date="2020-09" db="EMBL/GenBank/DDBJ databases">
        <authorList>
            <person name="Sun Q."/>
            <person name="Kim S."/>
        </authorList>
    </citation>
    <scope>NUCLEOTIDE SEQUENCE</scope>
    <source>
        <strain evidence="2">KCTC 42097</strain>
    </source>
</reference>
<dbReference type="CDD" id="cd00829">
    <property type="entry name" value="SCP-x_thiolase"/>
    <property type="match status" value="1"/>
</dbReference>
<dbReference type="PANTHER" id="PTHR42870:SF1">
    <property type="entry name" value="NON-SPECIFIC LIPID-TRANSFER PROTEIN-LIKE 2"/>
    <property type="match status" value="1"/>
</dbReference>
<evidence type="ECO:0000259" key="1">
    <source>
        <dbReference type="Pfam" id="PF22691"/>
    </source>
</evidence>
<dbReference type="EMBL" id="BMZO01000010">
    <property type="protein sequence ID" value="GHC78164.1"/>
    <property type="molecule type" value="Genomic_DNA"/>
</dbReference>
<sequence>MAGISAAVAGVGTTDWGRMPDHDAYDLGMWALTEALDDAGLGFSDIDALIINRIPDYQRFCEIAGIDPEYVTITPGHGRFAAICIDTAISLVMSGRHKTVALVYGNNGRSAGVAYGGAEDSYGSGGNGLWFPYGMTSPGAFHALMMRRHMELYGTKAEHLAEVAIAFRNHAARNPKAVMRERFDLDAYLDARMICDPLRLLDYCLINDGGVAIIITTPERARDLRKPPVHIRGSALQTVFSDSTFPPDDFWFGAMESVTKRSFLAAGVRHEDMSALMIYDNFSPTVLFSLEGCGYCGKGESGPFVGEGHLRLGGRFPTNTSGGHLSESYMQGWALNVEAVRQLRGECGDRQVDDAKNIHYAAAAPVCSSIVYSKEPS</sequence>